<dbReference type="Proteomes" id="UP000515312">
    <property type="component" value="Chromosome"/>
</dbReference>
<protein>
    <submittedName>
        <fullName evidence="1">Uncharacterized protein</fullName>
    </submittedName>
</protein>
<accession>A0A7G8BL49</accession>
<dbReference type="KEGG" id="adin:H7849_04710"/>
<dbReference type="EMBL" id="CP060394">
    <property type="protein sequence ID" value="QNI33269.1"/>
    <property type="molecule type" value="Genomic_DNA"/>
</dbReference>
<keyword evidence="2" id="KW-1185">Reference proteome</keyword>
<name>A0A7G8BL49_9BACT</name>
<evidence type="ECO:0000313" key="2">
    <source>
        <dbReference type="Proteomes" id="UP000515312"/>
    </source>
</evidence>
<dbReference type="AlphaFoldDB" id="A0A7G8BL49"/>
<sequence length="132" mass="14374">MVGVLEADELVEWDLRLTATCADDPQRLLRFLTGAVLACGGWVLSRSLPGSDTAEISFEFARGVSLEIYSMLIASGLELSRDAHISLTELCQCTKNLLATKGFDVARIRLFVYAAPLGSKEANDNQPQAGRR</sequence>
<gene>
    <name evidence="1" type="ORF">H7849_04710</name>
</gene>
<dbReference type="RefSeq" id="WP_186744566.1">
    <property type="nucleotide sequence ID" value="NZ_CP060394.1"/>
</dbReference>
<organism evidence="1 2">
    <name type="scientific">Alloacidobacterium dinghuense</name>
    <dbReference type="NCBI Taxonomy" id="2763107"/>
    <lineage>
        <taxon>Bacteria</taxon>
        <taxon>Pseudomonadati</taxon>
        <taxon>Acidobacteriota</taxon>
        <taxon>Terriglobia</taxon>
        <taxon>Terriglobales</taxon>
        <taxon>Acidobacteriaceae</taxon>
        <taxon>Alloacidobacterium</taxon>
    </lineage>
</organism>
<evidence type="ECO:0000313" key="1">
    <source>
        <dbReference type="EMBL" id="QNI33269.1"/>
    </source>
</evidence>
<proteinExistence type="predicted"/>
<reference evidence="1 2" key="1">
    <citation type="submission" date="2020-08" db="EMBL/GenBank/DDBJ databases">
        <title>Edaphobacter telluris sp. nov. and Acidobacterium dinghuensis sp. nov., two acidobacteria isolated from forest soil.</title>
        <authorList>
            <person name="Fu J."/>
            <person name="Qiu L."/>
        </authorList>
    </citation>
    <scope>NUCLEOTIDE SEQUENCE [LARGE SCALE GENOMIC DNA]</scope>
    <source>
        <strain evidence="1">4Y35</strain>
    </source>
</reference>